<dbReference type="Proteomes" id="UP000603457">
    <property type="component" value="Unassembled WGS sequence"/>
</dbReference>
<evidence type="ECO:0000256" key="1">
    <source>
        <dbReference type="SAM" id="MobiDB-lite"/>
    </source>
</evidence>
<comment type="caution">
    <text evidence="2">The sequence shown here is derived from an EMBL/GenBank/DDBJ whole genome shotgun (WGS) entry which is preliminary data.</text>
</comment>
<keyword evidence="3" id="KW-1185">Reference proteome</keyword>
<sequence>MNQQHSLFDVEETIRNSKNQKTSEILNPSTRKILQLLTSQGINKAVTASLLDLAGAGREIVQYIAGPTVTHQNGWQQTVPSWVWRAIAVDRLDAALQEIDKREVGKLASSSEVVALMMPIAFEVPLSSEWTDVYLWASYNALVRHKPFKNFNYENLWEKIGTTPISYDKIRSDYETLAADIRSRVVKHAAKEGWGKKSSNNNKHPVTANSTESNTKMEQLSPHILHQ</sequence>
<organism evidence="2 3">
    <name type="scientific">Nostoc spongiaeforme FACHB-130</name>
    <dbReference type="NCBI Taxonomy" id="1357510"/>
    <lineage>
        <taxon>Bacteria</taxon>
        <taxon>Bacillati</taxon>
        <taxon>Cyanobacteriota</taxon>
        <taxon>Cyanophyceae</taxon>
        <taxon>Nostocales</taxon>
        <taxon>Nostocaceae</taxon>
        <taxon>Nostoc</taxon>
    </lineage>
</organism>
<feature type="region of interest" description="Disordered" evidence="1">
    <location>
        <begin position="192"/>
        <end position="227"/>
    </location>
</feature>
<feature type="compositionally biased region" description="Polar residues" evidence="1">
    <location>
        <begin position="197"/>
        <end position="218"/>
    </location>
</feature>
<dbReference type="EMBL" id="JACJTB010000040">
    <property type="protein sequence ID" value="MBD2597304.1"/>
    <property type="molecule type" value="Genomic_DNA"/>
</dbReference>
<proteinExistence type="predicted"/>
<accession>A0ABR8G235</accession>
<evidence type="ECO:0000313" key="2">
    <source>
        <dbReference type="EMBL" id="MBD2597304.1"/>
    </source>
</evidence>
<gene>
    <name evidence="2" type="ORF">H6G74_23710</name>
</gene>
<dbReference type="RefSeq" id="WP_190969974.1">
    <property type="nucleotide sequence ID" value="NZ_JACJTB010000040.1"/>
</dbReference>
<evidence type="ECO:0000313" key="3">
    <source>
        <dbReference type="Proteomes" id="UP000603457"/>
    </source>
</evidence>
<reference evidence="2 3" key="1">
    <citation type="journal article" date="2020" name="ISME J.">
        <title>Comparative genomics reveals insights into cyanobacterial evolution and habitat adaptation.</title>
        <authorList>
            <person name="Chen M.Y."/>
            <person name="Teng W.K."/>
            <person name="Zhao L."/>
            <person name="Hu C.X."/>
            <person name="Zhou Y.K."/>
            <person name="Han B.P."/>
            <person name="Song L.R."/>
            <person name="Shu W.S."/>
        </authorList>
    </citation>
    <scope>NUCLEOTIDE SEQUENCE [LARGE SCALE GENOMIC DNA]</scope>
    <source>
        <strain evidence="2 3">FACHB-130</strain>
    </source>
</reference>
<name>A0ABR8G235_9NOSO</name>
<protein>
    <submittedName>
        <fullName evidence="2">Uncharacterized protein</fullName>
    </submittedName>
</protein>